<evidence type="ECO:0000313" key="2">
    <source>
        <dbReference type="EMBL" id="EAR14680.1"/>
    </source>
</evidence>
<dbReference type="AlphaFoldDB" id="A4CP63"/>
<sequence>MSGVKADALAQAISDEQEKELELPEGRFLSKEQEEQLLDNHGKRKYDEGKSKALKDVFEGKDKDSFLEEFKKSVLDEAKLEPSKKIAEKEQALKALQEKYNADKGEWESKTSGLESQITKMRTLTEIAKHLPAELPAGLTREDATLIVSNNFELKDGEVYQNGEVLRDDLQNPMKFDQVIKDFSEKRGWNAKPTGRGPQPTYQGGTPKTYDDFVQYCESKKIQVGSAEANKLMADYAKDNPEFFND</sequence>
<evidence type="ECO:0008006" key="4">
    <source>
        <dbReference type="Google" id="ProtNLM"/>
    </source>
</evidence>
<reference evidence="2 3" key="1">
    <citation type="journal article" date="2009" name="J. Bacteriol.">
        <title>Complete genome sequence of Robiginitalea biformata HTCC2501.</title>
        <authorList>
            <person name="Oh H.M."/>
            <person name="Giovannoni S.J."/>
            <person name="Lee K."/>
            <person name="Ferriera S."/>
            <person name="Johnson J."/>
            <person name="Cho J.C."/>
        </authorList>
    </citation>
    <scope>NUCLEOTIDE SEQUENCE [LARGE SCALE GENOMIC DNA]</scope>
    <source>
        <strain evidence="3">ATCC BAA-864 / HTCC2501 / KCTC 12146</strain>
    </source>
</reference>
<gene>
    <name evidence="2" type="ordered locus">RB2501_01351</name>
</gene>
<dbReference type="HOGENOM" id="CLU_1128375_0_0_10"/>
<keyword evidence="3" id="KW-1185">Reference proteome</keyword>
<feature type="region of interest" description="Disordered" evidence="1">
    <location>
        <begin position="1"/>
        <end position="33"/>
    </location>
</feature>
<dbReference type="KEGG" id="rbi:RB2501_01351"/>
<proteinExistence type="predicted"/>
<name>A4CP63_ROBBH</name>
<feature type="compositionally biased region" description="Basic and acidic residues" evidence="1">
    <location>
        <begin position="20"/>
        <end position="33"/>
    </location>
</feature>
<protein>
    <recommendedName>
        <fullName evidence="4">Phage protein</fullName>
    </recommendedName>
</protein>
<evidence type="ECO:0000313" key="3">
    <source>
        <dbReference type="Proteomes" id="UP000009049"/>
    </source>
</evidence>
<dbReference type="Proteomes" id="UP000009049">
    <property type="component" value="Chromosome"/>
</dbReference>
<evidence type="ECO:0000256" key="1">
    <source>
        <dbReference type="SAM" id="MobiDB-lite"/>
    </source>
</evidence>
<dbReference type="STRING" id="313596.RB2501_01351"/>
<accession>A4CP63</accession>
<feature type="region of interest" description="Disordered" evidence="1">
    <location>
        <begin position="187"/>
        <end position="208"/>
    </location>
</feature>
<organism evidence="2 3">
    <name type="scientific">Robiginitalea biformata (strain ATCC BAA-864 / DSM 15991 / KCTC 12146 / HTCC2501)</name>
    <dbReference type="NCBI Taxonomy" id="313596"/>
    <lineage>
        <taxon>Bacteria</taxon>
        <taxon>Pseudomonadati</taxon>
        <taxon>Bacteroidota</taxon>
        <taxon>Flavobacteriia</taxon>
        <taxon>Flavobacteriales</taxon>
        <taxon>Flavobacteriaceae</taxon>
        <taxon>Robiginitalea</taxon>
    </lineage>
</organism>
<dbReference type="EMBL" id="CP001712">
    <property type="protein sequence ID" value="EAR14680.1"/>
    <property type="molecule type" value="Genomic_DNA"/>
</dbReference>